<accession>A0A6N9TD06</accession>
<gene>
    <name evidence="2" type="ORF">GTK09_20275</name>
</gene>
<evidence type="ECO:0000313" key="2">
    <source>
        <dbReference type="EMBL" id="NDW06758.1"/>
    </source>
</evidence>
<evidence type="ECO:0000313" key="3">
    <source>
        <dbReference type="Proteomes" id="UP000469011"/>
    </source>
</evidence>
<dbReference type="Gene3D" id="3.40.50.1010">
    <property type="entry name" value="5'-nuclease"/>
    <property type="match status" value="1"/>
</dbReference>
<dbReference type="SUPFAM" id="SSF88723">
    <property type="entry name" value="PIN domain-like"/>
    <property type="match status" value="1"/>
</dbReference>
<dbReference type="CDD" id="cd18682">
    <property type="entry name" value="PIN_VapC-like"/>
    <property type="match status" value="1"/>
</dbReference>
<feature type="domain" description="PIN" evidence="1">
    <location>
        <begin position="5"/>
        <end position="119"/>
    </location>
</feature>
<evidence type="ECO:0000259" key="1">
    <source>
        <dbReference type="Pfam" id="PF01850"/>
    </source>
</evidence>
<organism evidence="2 3">
    <name type="scientific">Jiella pacifica</name>
    <dbReference type="NCBI Taxonomy" id="2696469"/>
    <lineage>
        <taxon>Bacteria</taxon>
        <taxon>Pseudomonadati</taxon>
        <taxon>Pseudomonadota</taxon>
        <taxon>Alphaproteobacteria</taxon>
        <taxon>Hyphomicrobiales</taxon>
        <taxon>Aurantimonadaceae</taxon>
        <taxon>Jiella</taxon>
    </lineage>
</organism>
<comment type="caution">
    <text evidence="2">The sequence shown here is derived from an EMBL/GenBank/DDBJ whole genome shotgun (WGS) entry which is preliminary data.</text>
</comment>
<keyword evidence="3" id="KW-1185">Reference proteome</keyword>
<sequence>MSGSVLDTSAIMAFLRSEIVGEEVGRMLENRAIVSTVNVQELLAKLISKGMSVGDARLTVRSLNLEGHDLSWTLAESAAEMIEHTQAHGLSLGDRSCLALARALNMPAVTADRAWANVADDLGVDVVLIRG</sequence>
<protein>
    <submittedName>
        <fullName evidence="2">PIN domain-containing protein</fullName>
    </submittedName>
</protein>
<dbReference type="InterPro" id="IPR002716">
    <property type="entry name" value="PIN_dom"/>
</dbReference>
<dbReference type="Pfam" id="PF01850">
    <property type="entry name" value="PIN"/>
    <property type="match status" value="1"/>
</dbReference>
<dbReference type="Proteomes" id="UP000469011">
    <property type="component" value="Unassembled WGS sequence"/>
</dbReference>
<dbReference type="EMBL" id="JAAAMG010000020">
    <property type="protein sequence ID" value="NDW06758.1"/>
    <property type="molecule type" value="Genomic_DNA"/>
</dbReference>
<proteinExistence type="predicted"/>
<dbReference type="InterPro" id="IPR029060">
    <property type="entry name" value="PIN-like_dom_sf"/>
</dbReference>
<reference evidence="2 3" key="1">
    <citation type="submission" date="2020-01" db="EMBL/GenBank/DDBJ databases">
        <title>Jiella pacifica sp. nov.</title>
        <authorList>
            <person name="Xue Z."/>
            <person name="Zhu S."/>
            <person name="Chen J."/>
            <person name="Yang J."/>
        </authorList>
    </citation>
    <scope>NUCLEOTIDE SEQUENCE [LARGE SCALE GENOMIC DNA]</scope>
    <source>
        <strain evidence="2 3">40Bstr34</strain>
    </source>
</reference>
<dbReference type="AlphaFoldDB" id="A0A6N9TD06"/>
<dbReference type="RefSeq" id="WP_163465240.1">
    <property type="nucleotide sequence ID" value="NZ_JAAAMG010000020.1"/>
</dbReference>
<name>A0A6N9TD06_9HYPH</name>